<sequence length="253" mass="27475">MDSGYRRWMRVGVYVDGYNLYYGGRKHCGRGTSGWRWLDVRALVNSLLAEQATNWPGAQADRIVYCTARISSAHNASGSQDQDVYLKALLAAGSVDHIEYGNYISKVIKRPLATEGNKGRPVLVHPEWPIKVQAQGQPVAGALFMASVATFEEKGSDVNVAAHLLVDVLVGAVDAVVLISNDSDLRLPVDHAWQRVPVGVVNPGSGYTAGALSMSAGTGVGSGHHWWRTLTEVDFRSHQLPDPAGRYTRPPGW</sequence>
<proteinExistence type="predicted"/>
<gene>
    <name evidence="1" type="ORF">GCM10017774_85020</name>
</gene>
<organism evidence="1 2">
    <name type="scientific">Lentzea cavernae</name>
    <dbReference type="NCBI Taxonomy" id="2020703"/>
    <lineage>
        <taxon>Bacteria</taxon>
        <taxon>Bacillati</taxon>
        <taxon>Actinomycetota</taxon>
        <taxon>Actinomycetes</taxon>
        <taxon>Pseudonocardiales</taxon>
        <taxon>Pseudonocardiaceae</taxon>
        <taxon>Lentzea</taxon>
    </lineage>
</organism>
<dbReference type="Gene3D" id="3.40.50.1010">
    <property type="entry name" value="5'-nuclease"/>
    <property type="match status" value="1"/>
</dbReference>
<comment type="caution">
    <text evidence="1">The sequence shown here is derived from an EMBL/GenBank/DDBJ whole genome shotgun (WGS) entry which is preliminary data.</text>
</comment>
<accession>A0ABQ3MTQ7</accession>
<dbReference type="EMBL" id="BNAR01000023">
    <property type="protein sequence ID" value="GHH60453.1"/>
    <property type="molecule type" value="Genomic_DNA"/>
</dbReference>
<keyword evidence="2" id="KW-1185">Reference proteome</keyword>
<evidence type="ECO:0008006" key="3">
    <source>
        <dbReference type="Google" id="ProtNLM"/>
    </source>
</evidence>
<protein>
    <recommendedName>
        <fullName evidence="3">NYN domain-containing protein</fullName>
    </recommendedName>
</protein>
<evidence type="ECO:0000313" key="2">
    <source>
        <dbReference type="Proteomes" id="UP000605568"/>
    </source>
</evidence>
<name>A0ABQ3MTQ7_9PSEU</name>
<evidence type="ECO:0000313" key="1">
    <source>
        <dbReference type="EMBL" id="GHH60453.1"/>
    </source>
</evidence>
<dbReference type="Proteomes" id="UP000605568">
    <property type="component" value="Unassembled WGS sequence"/>
</dbReference>
<reference evidence="2" key="1">
    <citation type="journal article" date="2019" name="Int. J. Syst. Evol. Microbiol.">
        <title>The Global Catalogue of Microorganisms (GCM) 10K type strain sequencing project: providing services to taxonomists for standard genome sequencing and annotation.</title>
        <authorList>
            <consortium name="The Broad Institute Genomics Platform"/>
            <consortium name="The Broad Institute Genome Sequencing Center for Infectious Disease"/>
            <person name="Wu L."/>
            <person name="Ma J."/>
        </authorList>
    </citation>
    <scope>NUCLEOTIDE SEQUENCE [LARGE SCALE GENOMIC DNA]</scope>
    <source>
        <strain evidence="2">CGMCC 4.7367</strain>
    </source>
</reference>